<evidence type="ECO:0000313" key="3">
    <source>
        <dbReference type="Proteomes" id="UP000823941"/>
    </source>
</evidence>
<gene>
    <name evidence="2" type="ORF">JYU34_021513</name>
</gene>
<dbReference type="PROSITE" id="PS50994">
    <property type="entry name" value="INTEGRASE"/>
    <property type="match status" value="1"/>
</dbReference>
<dbReference type="Gene3D" id="3.30.420.10">
    <property type="entry name" value="Ribonuclease H-like superfamily/Ribonuclease H"/>
    <property type="match status" value="1"/>
</dbReference>
<evidence type="ECO:0000313" key="2">
    <source>
        <dbReference type="EMBL" id="KAG7296372.1"/>
    </source>
</evidence>
<comment type="caution">
    <text evidence="2">The sequence shown here is derived from an EMBL/GenBank/DDBJ whole genome shotgun (WGS) entry which is preliminary data.</text>
</comment>
<accession>A0ABQ7PTT2</accession>
<dbReference type="InterPro" id="IPR001584">
    <property type="entry name" value="Integrase_cat-core"/>
</dbReference>
<dbReference type="PANTHER" id="PTHR47331">
    <property type="entry name" value="PHD-TYPE DOMAIN-CONTAINING PROTEIN"/>
    <property type="match status" value="1"/>
</dbReference>
<dbReference type="InterPro" id="IPR012337">
    <property type="entry name" value="RNaseH-like_sf"/>
</dbReference>
<sequence length="628" mass="72024">MGARLYVKVKEALLCKFDSVTFWTDSTIVIGWLRMNPNQLKTFVQNRTAEIHELTSGLSWQHVAGKHNPADLVSRGATLDTLLKNQLWWAGPSFLNDPSFDTSAVKSLEVVESASQDLPEIKSQTTQSYHASDNNNWFPFERYSQFNRMKRSFAYLMRFIHNTRNKNNKRTGALSVEELNESLTKLTKISQQESFPSVYETLSKQETLKNSHNLSKLHPFLDENHIIRVGGRLLNSADYSYDKKHPILTSGKHHFTTLLFRDEHLRQLHAAPQALLYTLRETWWPVRGRDAARRTVHRCARCARLRAKPLTPLMGNLPSERISPGFAFINTGVDYMGPVYILNRKGRGAQTVKAYVCIFVCMATRAVNLELVGDLSTEAYLLALKRHISRYSKPNTIFSDNGRNFVGLMNDFTKFLGKCSSEIIDYATSQNIKFSFIPPFSPNFGGLWEAGVKSCKYHLRRVIGNSHLTYEEFNTVLAQIQAVLNSRPLSPLSSDPHDYYPLSPAHFLVGRPLTAPLCEDVSNTACNRLTRYRRVEQIRQHFWSRWSKEYISEMQTRTKWKSRLDDLKPDTLVLIKDDQLPPLKWHLGRIITTVPGRDGISRVADIRTEKGVIRRACSKICPLWEEDD</sequence>
<keyword evidence="3" id="KW-1185">Reference proteome</keyword>
<dbReference type="EMBL" id="JAHIBW010000029">
    <property type="protein sequence ID" value="KAG7296372.1"/>
    <property type="molecule type" value="Genomic_DNA"/>
</dbReference>
<protein>
    <recommendedName>
        <fullName evidence="1">Integrase catalytic domain-containing protein</fullName>
    </recommendedName>
</protein>
<feature type="domain" description="Integrase catalytic" evidence="1">
    <location>
        <begin position="320"/>
        <end position="512"/>
    </location>
</feature>
<name>A0ABQ7PTT2_PLUXY</name>
<reference evidence="2 3" key="1">
    <citation type="submission" date="2021-06" db="EMBL/GenBank/DDBJ databases">
        <title>A haploid diamondback moth (Plutella xylostella L.) genome assembly resolves 31 chromosomes and identifies a diamide resistance mutation.</title>
        <authorList>
            <person name="Ward C.M."/>
            <person name="Perry K.D."/>
            <person name="Baker G."/>
            <person name="Powis K."/>
            <person name="Heckel D.G."/>
            <person name="Baxter S.W."/>
        </authorList>
    </citation>
    <scope>NUCLEOTIDE SEQUENCE [LARGE SCALE GENOMIC DNA]</scope>
    <source>
        <strain evidence="2 3">LV</strain>
        <tissue evidence="2">Single pupa</tissue>
    </source>
</reference>
<dbReference type="InterPro" id="IPR040676">
    <property type="entry name" value="DUF5641"/>
</dbReference>
<organism evidence="2 3">
    <name type="scientific">Plutella xylostella</name>
    <name type="common">Diamondback moth</name>
    <name type="synonym">Plutella maculipennis</name>
    <dbReference type="NCBI Taxonomy" id="51655"/>
    <lineage>
        <taxon>Eukaryota</taxon>
        <taxon>Metazoa</taxon>
        <taxon>Ecdysozoa</taxon>
        <taxon>Arthropoda</taxon>
        <taxon>Hexapoda</taxon>
        <taxon>Insecta</taxon>
        <taxon>Pterygota</taxon>
        <taxon>Neoptera</taxon>
        <taxon>Endopterygota</taxon>
        <taxon>Lepidoptera</taxon>
        <taxon>Glossata</taxon>
        <taxon>Ditrysia</taxon>
        <taxon>Yponomeutoidea</taxon>
        <taxon>Plutellidae</taxon>
        <taxon>Plutella</taxon>
    </lineage>
</organism>
<dbReference type="InterPro" id="IPR036397">
    <property type="entry name" value="RNaseH_sf"/>
</dbReference>
<proteinExistence type="predicted"/>
<dbReference type="Proteomes" id="UP000823941">
    <property type="component" value="Chromosome 29"/>
</dbReference>
<dbReference type="Pfam" id="PF18701">
    <property type="entry name" value="DUF5641"/>
    <property type="match status" value="1"/>
</dbReference>
<evidence type="ECO:0000259" key="1">
    <source>
        <dbReference type="PROSITE" id="PS50994"/>
    </source>
</evidence>
<dbReference type="SUPFAM" id="SSF53098">
    <property type="entry name" value="Ribonuclease H-like"/>
    <property type="match status" value="1"/>
</dbReference>